<organism evidence="2 3">
    <name type="scientific">Elizabethkingia anophelis NUHP1</name>
    <dbReference type="NCBI Taxonomy" id="1338011"/>
    <lineage>
        <taxon>Bacteria</taxon>
        <taxon>Pseudomonadati</taxon>
        <taxon>Bacteroidota</taxon>
        <taxon>Flavobacteriia</taxon>
        <taxon>Flavobacteriales</taxon>
        <taxon>Weeksellaceae</taxon>
        <taxon>Elizabethkingia</taxon>
    </lineage>
</organism>
<accession>A0A077EMP4</accession>
<dbReference type="AlphaFoldDB" id="A0A077EMP4"/>
<sequence length="217" mass="25284">MFIKEYISKDYPAFHLSDSLEEVKAIVQDFGYSHIFVKKNSVFLGNISTELIEESEAKHLNELSHHLERFAMLEDSTSLDSIRLLHTFNANVVPIINQNEKYLGYISCEDVFADFSKYPLFSENGAVLIVETATRNYSMTEIAKIVESNNGKFYGAFIYHMTEETIQIALKISSENLSSIDETFDRYNYIVVHKFYHNEKDDLLKDRFGFLQKYMEF</sequence>
<dbReference type="STRING" id="1338011.BD94_3958"/>
<dbReference type="KEGG" id="eao:BD94_3958"/>
<dbReference type="Gene3D" id="3.20.20.70">
    <property type="entry name" value="Aldolase class I"/>
    <property type="match status" value="1"/>
</dbReference>
<gene>
    <name evidence="2" type="ORF">BD94_3958</name>
</gene>
<dbReference type="Proteomes" id="UP000028933">
    <property type="component" value="Chromosome"/>
</dbReference>
<dbReference type="eggNOG" id="COG0517">
    <property type="taxonomic scope" value="Bacteria"/>
</dbReference>
<evidence type="ECO:0000313" key="2">
    <source>
        <dbReference type="EMBL" id="AIL47733.1"/>
    </source>
</evidence>
<dbReference type="InterPro" id="IPR046342">
    <property type="entry name" value="CBS_dom_sf"/>
</dbReference>
<proteinExistence type="predicted"/>
<dbReference type="GeneID" id="56684980"/>
<dbReference type="SUPFAM" id="SSF54631">
    <property type="entry name" value="CBS-domain pair"/>
    <property type="match status" value="1"/>
</dbReference>
<dbReference type="InterPro" id="IPR013785">
    <property type="entry name" value="Aldolase_TIM"/>
</dbReference>
<evidence type="ECO:0000256" key="1">
    <source>
        <dbReference type="ARBA" id="ARBA00023122"/>
    </source>
</evidence>
<dbReference type="RefSeq" id="WP_009086706.1">
    <property type="nucleotide sequence ID" value="NZ_CP007547.1"/>
</dbReference>
<dbReference type="HOGENOM" id="CLU_102952_1_0_10"/>
<evidence type="ECO:0000313" key="3">
    <source>
        <dbReference type="Proteomes" id="UP000028933"/>
    </source>
</evidence>
<name>A0A077EMP4_9FLAO</name>
<dbReference type="EMBL" id="CP007547">
    <property type="protein sequence ID" value="AIL47733.1"/>
    <property type="molecule type" value="Genomic_DNA"/>
</dbReference>
<reference evidence="2 3" key="1">
    <citation type="journal article" date="2013" name="Lancet">
        <title>First case of E anophelis outbreak in an intensive-care unit.</title>
        <authorList>
            <person name="Teo J."/>
            <person name="Tan S.Y."/>
            <person name="Tay M."/>
            <person name="Ding Y."/>
            <person name="Kjelleberg S."/>
            <person name="Givskov M."/>
            <person name="Lin R.T."/>
            <person name="Yang L."/>
        </authorList>
    </citation>
    <scope>NUCLEOTIDE SEQUENCE [LARGE SCALE GENOMIC DNA]</scope>
    <source>
        <strain evidence="2 3">NUHP1</strain>
    </source>
</reference>
<keyword evidence="1" id="KW-0129">CBS domain</keyword>
<protein>
    <submittedName>
        <fullName evidence="2">CBS</fullName>
    </submittedName>
</protein>